<dbReference type="Gene3D" id="3.40.109.10">
    <property type="entry name" value="NADH Oxidase"/>
    <property type="match status" value="1"/>
</dbReference>
<sequence>MIEQPTSAVMDLQRAHRSVRDYTDEPVDDALLAQLIASAQGAASSSFIQAYSLVRVHRAETRARIAKAAGGQRWVEQAPVFLVCCADLRRIDHACRAQGRGELAGWAEHSLAAIVDCALFAQNLMLAGESVGLGGVFIGGIRNAPDVVVAELALPQWVLPLFGLCLGWPSEQAKGQAVKPRMPVELILHQDRYRDPDPAEIGAYDATMAAYYRSRGSNARLDDWSAATANAVQGKKRKHMLDVLRGRGFFRC</sequence>
<proteinExistence type="inferred from homology"/>
<dbReference type="RefSeq" id="WP_093038275.1">
    <property type="nucleotide sequence ID" value="NZ_FNNZ01000042.1"/>
</dbReference>
<evidence type="ECO:0000256" key="4">
    <source>
        <dbReference type="ARBA" id="ARBA00023002"/>
    </source>
</evidence>
<protein>
    <submittedName>
        <fullName evidence="7">Nitroreductase</fullName>
    </submittedName>
</protein>
<dbReference type="PIRSF" id="PIRSF005426">
    <property type="entry name" value="Frp"/>
    <property type="match status" value="1"/>
</dbReference>
<accession>A0A1H3D466</accession>
<dbReference type="InterPro" id="IPR000415">
    <property type="entry name" value="Nitroreductase-like"/>
</dbReference>
<keyword evidence="3 5" id="KW-0288">FMN</keyword>
<evidence type="ECO:0000259" key="6">
    <source>
        <dbReference type="Pfam" id="PF00881"/>
    </source>
</evidence>
<dbReference type="InterPro" id="IPR029479">
    <property type="entry name" value="Nitroreductase"/>
</dbReference>
<evidence type="ECO:0000256" key="1">
    <source>
        <dbReference type="ARBA" id="ARBA00008366"/>
    </source>
</evidence>
<dbReference type="InterPro" id="IPR016446">
    <property type="entry name" value="Flavin_OxRdtase_Frp"/>
</dbReference>
<reference evidence="8" key="1">
    <citation type="submission" date="2016-10" db="EMBL/GenBank/DDBJ databases">
        <authorList>
            <person name="Varghese N."/>
            <person name="Submissions S."/>
        </authorList>
    </citation>
    <scope>NUCLEOTIDE SEQUENCE [LARGE SCALE GENOMIC DNA]</scope>
    <source>
        <strain evidence="8">DSM 217</strain>
    </source>
</reference>
<keyword evidence="8" id="KW-1185">Reference proteome</keyword>
<keyword evidence="2 5" id="KW-0285">Flavoprotein</keyword>
<dbReference type="Proteomes" id="UP000198816">
    <property type="component" value="Unassembled WGS sequence"/>
</dbReference>
<evidence type="ECO:0000313" key="8">
    <source>
        <dbReference type="Proteomes" id="UP000198816"/>
    </source>
</evidence>
<dbReference type="PANTHER" id="PTHR43425">
    <property type="entry name" value="OXYGEN-INSENSITIVE NADPH NITROREDUCTASE"/>
    <property type="match status" value="1"/>
</dbReference>
<dbReference type="GO" id="GO:0016491">
    <property type="term" value="F:oxidoreductase activity"/>
    <property type="evidence" value="ECO:0007669"/>
    <property type="project" value="UniProtKB-UniRule"/>
</dbReference>
<feature type="domain" description="Nitroreductase" evidence="6">
    <location>
        <begin position="15"/>
        <end position="168"/>
    </location>
</feature>
<evidence type="ECO:0000256" key="5">
    <source>
        <dbReference type="PIRNR" id="PIRNR005426"/>
    </source>
</evidence>
<evidence type="ECO:0000313" key="7">
    <source>
        <dbReference type="EMBL" id="SDX61136.1"/>
    </source>
</evidence>
<name>A0A1H3D466_THIRO</name>
<evidence type="ECO:0000256" key="2">
    <source>
        <dbReference type="ARBA" id="ARBA00022630"/>
    </source>
</evidence>
<organism evidence="7 8">
    <name type="scientific">Thiocapsa roseopersicina</name>
    <dbReference type="NCBI Taxonomy" id="1058"/>
    <lineage>
        <taxon>Bacteria</taxon>
        <taxon>Pseudomonadati</taxon>
        <taxon>Pseudomonadota</taxon>
        <taxon>Gammaproteobacteria</taxon>
        <taxon>Chromatiales</taxon>
        <taxon>Chromatiaceae</taxon>
        <taxon>Thiocapsa</taxon>
    </lineage>
</organism>
<dbReference type="OrthoDB" id="3181400at2"/>
<dbReference type="EMBL" id="FNNZ01000042">
    <property type="protein sequence ID" value="SDX61136.1"/>
    <property type="molecule type" value="Genomic_DNA"/>
</dbReference>
<dbReference type="AlphaFoldDB" id="A0A1H3D466"/>
<comment type="similarity">
    <text evidence="1 5">Belongs to the flavin oxidoreductase frp family.</text>
</comment>
<dbReference type="SUPFAM" id="SSF55469">
    <property type="entry name" value="FMN-dependent nitroreductase-like"/>
    <property type="match status" value="1"/>
</dbReference>
<dbReference type="NCBIfam" id="NF008033">
    <property type="entry name" value="PRK10765.1"/>
    <property type="match status" value="1"/>
</dbReference>
<dbReference type="PANTHER" id="PTHR43425:SF2">
    <property type="entry name" value="OXYGEN-INSENSITIVE NADPH NITROREDUCTASE"/>
    <property type="match status" value="1"/>
</dbReference>
<evidence type="ECO:0000256" key="3">
    <source>
        <dbReference type="ARBA" id="ARBA00022643"/>
    </source>
</evidence>
<dbReference type="STRING" id="1058.SAMN05421783_1422"/>
<dbReference type="Pfam" id="PF00881">
    <property type="entry name" value="Nitroreductase"/>
    <property type="match status" value="1"/>
</dbReference>
<keyword evidence="4 5" id="KW-0560">Oxidoreductase</keyword>
<gene>
    <name evidence="7" type="ORF">SAMN05421783_1422</name>
</gene>
<keyword evidence="5" id="KW-0521">NADP</keyword>